<evidence type="ECO:0000313" key="2">
    <source>
        <dbReference type="Proteomes" id="UP000014400"/>
    </source>
</evidence>
<dbReference type="STRING" id="1203554.HMPREF1476_01345"/>
<proteinExistence type="predicted"/>
<accession>S3CEY6</accession>
<protein>
    <submittedName>
        <fullName evidence="1">Uncharacterized protein</fullName>
    </submittedName>
</protein>
<dbReference type="PATRIC" id="fig|1203554.3.peg.1407"/>
<dbReference type="AlphaFoldDB" id="S3CEY6"/>
<evidence type="ECO:0000313" key="1">
    <source>
        <dbReference type="EMBL" id="EPD99074.1"/>
    </source>
</evidence>
<dbReference type="EMBL" id="ATCF01000018">
    <property type="protein sequence ID" value="EPD99074.1"/>
    <property type="molecule type" value="Genomic_DNA"/>
</dbReference>
<sequence length="128" mass="14369">MLANLNGPLIDIDMDANNFYLDLESLGGYADTGDRDFVRQRIEDLCDSFKSHQDFYFYMLIVPPSTNESGLRRYNELKPTLLACGRNSGDVSEVQTTSFAEGKETVIDGLKRIASDLESKSSFARLIE</sequence>
<comment type="caution">
    <text evidence="1">The sequence shown here is derived from an EMBL/GenBank/DDBJ whole genome shotgun (WGS) entry which is preliminary data.</text>
</comment>
<dbReference type="RefSeq" id="WP_016474571.1">
    <property type="nucleotide sequence ID" value="NZ_KE150480.1"/>
</dbReference>
<keyword evidence="2" id="KW-1185">Reference proteome</keyword>
<gene>
    <name evidence="1" type="ORF">HMPREF1476_01345</name>
</gene>
<dbReference type="HOGENOM" id="CLU_1958481_0_0_4"/>
<name>S3CEY6_9BURK</name>
<reference evidence="1 2" key="1">
    <citation type="submission" date="2013-04" db="EMBL/GenBank/DDBJ databases">
        <title>The Genome Sequence of Sutterella wadsworthensis HGA0223.</title>
        <authorList>
            <consortium name="The Broad Institute Genomics Platform"/>
            <person name="Earl A."/>
            <person name="Ward D."/>
            <person name="Feldgarden M."/>
            <person name="Gevers D."/>
            <person name="Schmidt T.M."/>
            <person name="Dover J."/>
            <person name="Dai D."/>
            <person name="Walker B."/>
            <person name="Young S."/>
            <person name="Zeng Q."/>
            <person name="Gargeya S."/>
            <person name="Fitzgerald M."/>
            <person name="Haas B."/>
            <person name="Abouelleil A."/>
            <person name="Allen A.W."/>
            <person name="Alvarado L."/>
            <person name="Arachchi H.M."/>
            <person name="Berlin A.M."/>
            <person name="Chapman S.B."/>
            <person name="Gainer-Dewar J."/>
            <person name="Goldberg J."/>
            <person name="Griggs A."/>
            <person name="Gujja S."/>
            <person name="Hansen M."/>
            <person name="Howarth C."/>
            <person name="Imamovic A."/>
            <person name="Ireland A."/>
            <person name="Larimer J."/>
            <person name="McCowan C."/>
            <person name="Murphy C."/>
            <person name="Pearson M."/>
            <person name="Poon T.W."/>
            <person name="Priest M."/>
            <person name="Roberts A."/>
            <person name="Saif S."/>
            <person name="Shea T."/>
            <person name="Sisk P."/>
            <person name="Sykes S."/>
            <person name="Wortman J."/>
            <person name="Nusbaum C."/>
            <person name="Birren B."/>
        </authorList>
    </citation>
    <scope>NUCLEOTIDE SEQUENCE [LARGE SCALE GENOMIC DNA]</scope>
    <source>
        <strain evidence="1 2">HGA0223</strain>
    </source>
</reference>
<organism evidence="1 2">
    <name type="scientific">Sutterella wadsworthensis HGA0223</name>
    <dbReference type="NCBI Taxonomy" id="1203554"/>
    <lineage>
        <taxon>Bacteria</taxon>
        <taxon>Pseudomonadati</taxon>
        <taxon>Pseudomonadota</taxon>
        <taxon>Betaproteobacteria</taxon>
        <taxon>Burkholderiales</taxon>
        <taxon>Sutterellaceae</taxon>
        <taxon>Sutterella</taxon>
    </lineage>
</organism>
<dbReference type="Proteomes" id="UP000014400">
    <property type="component" value="Unassembled WGS sequence"/>
</dbReference>